<proteinExistence type="predicted"/>
<dbReference type="InterPro" id="IPR027417">
    <property type="entry name" value="P-loop_NTPase"/>
</dbReference>
<name>A0AAJ3A4P6_9HYPH</name>
<dbReference type="InterPro" id="IPR038727">
    <property type="entry name" value="NadR/Ttd14_AAA_dom"/>
</dbReference>
<evidence type="ECO:0000313" key="4">
    <source>
        <dbReference type="Proteomes" id="UP000295021"/>
    </source>
</evidence>
<dbReference type="RefSeq" id="WP_132609093.1">
    <property type="nucleotide sequence ID" value="NZ_JAAXQQ010000006.1"/>
</dbReference>
<dbReference type="Gene3D" id="3.40.50.300">
    <property type="entry name" value="P-loop containing nucleotide triphosphate hydrolases"/>
    <property type="match status" value="1"/>
</dbReference>
<dbReference type="Pfam" id="PF13521">
    <property type="entry name" value="AAA_28"/>
    <property type="match status" value="1"/>
</dbReference>
<dbReference type="SUPFAM" id="SSF52540">
    <property type="entry name" value="P-loop containing nucleoside triphosphate hydrolases"/>
    <property type="match status" value="1"/>
</dbReference>
<evidence type="ECO:0000259" key="1">
    <source>
        <dbReference type="Pfam" id="PF13521"/>
    </source>
</evidence>
<dbReference type="Proteomes" id="UP000295021">
    <property type="component" value="Unassembled WGS sequence"/>
</dbReference>
<sequence length="181" mass="19808">MNGSVLISGCSGGGKSTLLAELAARGHAVVEEPGRRIVRQEIESGGTALPWADMAAFARRAIEMAIADHKAAREQAGWTFFDRGLIDAAAALQHLTGEPVLEKLSAAHRYHPRVFLTPPWPEIYTTDPEGRHGFDEAVAEYDRLVAVYPTLGYDVVMLPKIAVADRADFILDCLPRETRQQ</sequence>
<evidence type="ECO:0000313" key="3">
    <source>
        <dbReference type="EMBL" id="TCU29593.1"/>
    </source>
</evidence>
<dbReference type="AlphaFoldDB" id="A0AAJ3A4P6"/>
<gene>
    <name evidence="3" type="ORF">EV131_10174</name>
    <name evidence="2" type="ORF">HFO74_19910</name>
</gene>
<protein>
    <submittedName>
        <fullName evidence="2 3">ATPase</fullName>
    </submittedName>
</protein>
<reference evidence="3 4" key="1">
    <citation type="submission" date="2019-03" db="EMBL/GenBank/DDBJ databases">
        <title>Genomic Encyclopedia of Type Strains, Phase IV (KMG-V): Genome sequencing to study the core and pangenomes of soil and plant-associated prokaryotes.</title>
        <authorList>
            <person name="Whitman W."/>
        </authorList>
    </citation>
    <scope>NUCLEOTIDE SEQUENCE [LARGE SCALE GENOMIC DNA]</scope>
    <source>
        <strain evidence="3 4">FB403</strain>
    </source>
</reference>
<dbReference type="EMBL" id="SMBI01000001">
    <property type="protein sequence ID" value="TCU29593.1"/>
    <property type="molecule type" value="Genomic_DNA"/>
</dbReference>
<dbReference type="EMBL" id="JAAXQQ010000006">
    <property type="protein sequence ID" value="MBY3065656.1"/>
    <property type="molecule type" value="Genomic_DNA"/>
</dbReference>
<accession>A0AAJ3A4P6</accession>
<evidence type="ECO:0000313" key="2">
    <source>
        <dbReference type="EMBL" id="MBY3065656.1"/>
    </source>
</evidence>
<dbReference type="Proteomes" id="UP000758022">
    <property type="component" value="Unassembled WGS sequence"/>
</dbReference>
<organism evidence="3 4">
    <name type="scientific">Rhizobium laguerreae</name>
    <dbReference type="NCBI Taxonomy" id="1076926"/>
    <lineage>
        <taxon>Bacteria</taxon>
        <taxon>Pseudomonadati</taxon>
        <taxon>Pseudomonadota</taxon>
        <taxon>Alphaproteobacteria</taxon>
        <taxon>Hyphomicrobiales</taxon>
        <taxon>Rhizobiaceae</taxon>
        <taxon>Rhizobium/Agrobacterium group</taxon>
        <taxon>Rhizobium</taxon>
    </lineage>
</organism>
<feature type="domain" description="NadR/Ttd14 AAA" evidence="1">
    <location>
        <begin position="5"/>
        <end position="166"/>
    </location>
</feature>
<reference evidence="2" key="2">
    <citation type="submission" date="2020-04" db="EMBL/GenBank/DDBJ databases">
        <title>Global-level population genomics supports evidence of horizontal gene transfer on evolution of Rhizobia in Lentils.</title>
        <authorList>
            <person name="Gai Y."/>
            <person name="Cook D."/>
            <person name="Riely B."/>
        </authorList>
    </citation>
    <scope>NUCLEOTIDE SEQUENCE</scope>
    <source>
        <strain evidence="2">TLR9</strain>
    </source>
</reference>
<comment type="caution">
    <text evidence="3">The sequence shown here is derived from an EMBL/GenBank/DDBJ whole genome shotgun (WGS) entry which is preliminary data.</text>
</comment>